<feature type="domain" description="Pyrrolo-quinoline quinone repeat" evidence="1">
    <location>
        <begin position="23"/>
        <end position="149"/>
    </location>
</feature>
<organism evidence="2 3">
    <name type="scientific">Natrarchaeobius chitinivorans</name>
    <dbReference type="NCBI Taxonomy" id="1679083"/>
    <lineage>
        <taxon>Archaea</taxon>
        <taxon>Methanobacteriati</taxon>
        <taxon>Methanobacteriota</taxon>
        <taxon>Stenosarchaea group</taxon>
        <taxon>Halobacteria</taxon>
        <taxon>Halobacteriales</taxon>
        <taxon>Natrialbaceae</taxon>
        <taxon>Natrarchaeobius</taxon>
    </lineage>
</organism>
<reference evidence="2 3" key="1">
    <citation type="submission" date="2018-10" db="EMBL/GenBank/DDBJ databases">
        <title>Natrarchaeobius chitinivorans gen. nov., sp. nov., and Natrarchaeobius haloalkaliphilus sp. nov., alkaliphilic, chitin-utilizing haloarchaea from hypersaline alkaline lakes.</title>
        <authorList>
            <person name="Sorokin D.Y."/>
            <person name="Elcheninov A.G."/>
            <person name="Kostrikina N.A."/>
            <person name="Bale N.J."/>
            <person name="Sinninghe Damste J.S."/>
            <person name="Khijniak T.V."/>
            <person name="Kublanov I.V."/>
            <person name="Toshchakov S.V."/>
        </authorList>
    </citation>
    <scope>NUCLEOTIDE SEQUENCE [LARGE SCALE GENOMIC DNA]</scope>
    <source>
        <strain evidence="2 3">AArcht7</strain>
    </source>
</reference>
<evidence type="ECO:0000313" key="2">
    <source>
        <dbReference type="EMBL" id="RQH01010.1"/>
    </source>
</evidence>
<feature type="domain" description="Pyrrolo-quinoline quinone repeat" evidence="1">
    <location>
        <begin position="240"/>
        <end position="363"/>
    </location>
</feature>
<dbReference type="Proteomes" id="UP000281431">
    <property type="component" value="Unassembled WGS sequence"/>
</dbReference>
<dbReference type="Gene3D" id="2.40.128.630">
    <property type="match status" value="1"/>
</dbReference>
<sequence>MSRYDPAGTGYNPEASGPTDDVRVAWSHESTGWFRGAAAPIRLGNTLYAVGDGLLALEVADGERLFARRGPYTSSPARARSASYRTDALAVAGTGGVDGLNAGGGIDVPGVDRAIGQRRWRGPERGSPRPTIEHDPTVSPVAADDAVYAPIYGTNSIVALDADSGAQRWRATHHEDDVVSVSFGRPAVRDGTLYVANWPHQVTAYAREDGTQRWQREFDAQMQLSTTATDAGVVVTTRHGVALLDPDDGGPIWRRDLEGNATDGDAAVAEGTIFLSDGLETFYALDLETGDELWSAPFEGETEPVVAGGMVYAVEDDLFLVGFDAETGTERFRYQPTEAPLSPPIVGDGRLYHVNRGRVIALEEGE</sequence>
<dbReference type="InterPro" id="IPR018391">
    <property type="entry name" value="PQQ_b-propeller_rpt"/>
</dbReference>
<dbReference type="Gene3D" id="2.40.10.480">
    <property type="match status" value="1"/>
</dbReference>
<evidence type="ECO:0000313" key="3">
    <source>
        <dbReference type="Proteomes" id="UP000281431"/>
    </source>
</evidence>
<protein>
    <submittedName>
        <fullName evidence="2">Pyrrolo-quinoline quinone</fullName>
    </submittedName>
</protein>
<dbReference type="PANTHER" id="PTHR34512">
    <property type="entry name" value="CELL SURFACE PROTEIN"/>
    <property type="match status" value="1"/>
</dbReference>
<dbReference type="SMART" id="SM00564">
    <property type="entry name" value="PQQ"/>
    <property type="match status" value="6"/>
</dbReference>
<dbReference type="InterPro" id="IPR011047">
    <property type="entry name" value="Quinoprotein_ADH-like_sf"/>
</dbReference>
<comment type="caution">
    <text evidence="2">The sequence shown here is derived from an EMBL/GenBank/DDBJ whole genome shotgun (WGS) entry which is preliminary data.</text>
</comment>
<evidence type="ECO:0000259" key="1">
    <source>
        <dbReference type="Pfam" id="PF13360"/>
    </source>
</evidence>
<accession>A0A3N6PJ33</accession>
<dbReference type="PANTHER" id="PTHR34512:SF30">
    <property type="entry name" value="OUTER MEMBRANE PROTEIN ASSEMBLY FACTOR BAMB"/>
    <property type="match status" value="1"/>
</dbReference>
<name>A0A3N6PJ33_NATCH</name>
<dbReference type="EMBL" id="REFZ01000005">
    <property type="protein sequence ID" value="RQH01010.1"/>
    <property type="molecule type" value="Genomic_DNA"/>
</dbReference>
<dbReference type="SUPFAM" id="SSF50998">
    <property type="entry name" value="Quinoprotein alcohol dehydrogenase-like"/>
    <property type="match status" value="1"/>
</dbReference>
<gene>
    <name evidence="2" type="ORF">EA472_09515</name>
</gene>
<dbReference type="Gene3D" id="2.130.10.10">
    <property type="entry name" value="YVTN repeat-like/Quinoprotein amine dehydrogenase"/>
    <property type="match status" value="1"/>
</dbReference>
<proteinExistence type="predicted"/>
<keyword evidence="3" id="KW-1185">Reference proteome</keyword>
<dbReference type="InterPro" id="IPR002372">
    <property type="entry name" value="PQQ_rpt_dom"/>
</dbReference>
<dbReference type="AlphaFoldDB" id="A0A3N6PJ33"/>
<dbReference type="InterPro" id="IPR015943">
    <property type="entry name" value="WD40/YVTN_repeat-like_dom_sf"/>
</dbReference>
<dbReference type="Pfam" id="PF13360">
    <property type="entry name" value="PQQ_2"/>
    <property type="match status" value="3"/>
</dbReference>
<feature type="domain" description="Pyrrolo-quinoline quinone repeat" evidence="1">
    <location>
        <begin position="155"/>
        <end position="238"/>
    </location>
</feature>